<protein>
    <submittedName>
        <fullName evidence="2">Glycoside hydrolase family 31</fullName>
    </submittedName>
</protein>
<evidence type="ECO:0000313" key="1">
    <source>
        <dbReference type="Proteomes" id="UP000887576"/>
    </source>
</evidence>
<dbReference type="WBParaSite" id="JU765_v2.g10574.t1">
    <property type="protein sequence ID" value="JU765_v2.g10574.t1"/>
    <property type="gene ID" value="JU765_v2.g10574"/>
</dbReference>
<dbReference type="Proteomes" id="UP000887576">
    <property type="component" value="Unplaced"/>
</dbReference>
<accession>A0AC34PWC2</accession>
<sequence length="633" mass="72787">MLATLGRLSFSGDGKKADLKASDGFVLNVHLAESLSSATSVTMEHPNRIVAKYDVENVRLEVTVQENSGIEFYNFSWFSLGNLKFLKDTICLGKLEDVQWFGGAQVLQQTYPLLKTDSSVKGYDFCPYVISDPYMKPASGHERYWLCSKKLALFVPSAIPLWTNLSQNGFLTFQSQFDDSPYKNFRPESAEMDPFLAYTVVVADDKLSLKEFHLALSKVYLDHPKNCIDDLLVEKPIWTTWSRYGKFVNQKDVLDFVDEIEKHKFSVSQIELDDKWTTEYGDFEIDTVKFPSFKSMVDGLKAKNIRLTAWIHPFVNLQSKNAQNSEIHSFFVQDSNGSKPRTTKWWNGEGYVVDFTNPSARNWFRENLERLRNDFGIFTYKFDAGEVYYLPDEFRLYSAEQPNDYSRSYANFAAEFGTAVEDRVGSGNQALPLLIRTLDRLSRWIDTGLSTLIPSALHFSLHGYFWNLPDIIGGNGAEMSEIGNRKVRTDSELFIRWVQANAFLLVLQFSFCPWDYVDADDIVAICHSVLQQREKKIDYIKAECRKSVNLGIPLIRPLWWEMETKAAFLCDDEFFVGDQLLVAPIVREKTFSRQVLLPAGKWTDELGNHFTGPKEISIEVPLQRIPHFWREKN</sequence>
<name>A0AC34PWC2_9BILA</name>
<organism evidence="1 2">
    <name type="scientific">Panagrolaimus sp. JU765</name>
    <dbReference type="NCBI Taxonomy" id="591449"/>
    <lineage>
        <taxon>Eukaryota</taxon>
        <taxon>Metazoa</taxon>
        <taxon>Ecdysozoa</taxon>
        <taxon>Nematoda</taxon>
        <taxon>Chromadorea</taxon>
        <taxon>Rhabditida</taxon>
        <taxon>Tylenchina</taxon>
        <taxon>Panagrolaimomorpha</taxon>
        <taxon>Panagrolaimoidea</taxon>
        <taxon>Panagrolaimidae</taxon>
        <taxon>Panagrolaimus</taxon>
    </lineage>
</organism>
<proteinExistence type="predicted"/>
<evidence type="ECO:0000313" key="2">
    <source>
        <dbReference type="WBParaSite" id="JU765_v2.g10574.t1"/>
    </source>
</evidence>
<reference evidence="2" key="1">
    <citation type="submission" date="2022-11" db="UniProtKB">
        <authorList>
            <consortium name="WormBaseParasite"/>
        </authorList>
    </citation>
    <scope>IDENTIFICATION</scope>
</reference>